<dbReference type="EMBL" id="BAUW01000089">
    <property type="protein sequence ID" value="GAE47649.1"/>
    <property type="molecule type" value="Genomic_DNA"/>
</dbReference>
<keyword evidence="1" id="KW-0812">Transmembrane</keyword>
<name>W4RVG7_9BACI</name>
<keyword evidence="1" id="KW-1133">Transmembrane helix</keyword>
<dbReference type="Proteomes" id="UP000018949">
    <property type="component" value="Unassembled WGS sequence"/>
</dbReference>
<protein>
    <submittedName>
        <fullName evidence="2">Uncharacterized protein</fullName>
    </submittedName>
</protein>
<evidence type="ECO:0000313" key="3">
    <source>
        <dbReference type="Proteomes" id="UP000018949"/>
    </source>
</evidence>
<feature type="transmembrane region" description="Helical" evidence="1">
    <location>
        <begin position="6"/>
        <end position="23"/>
    </location>
</feature>
<evidence type="ECO:0000256" key="1">
    <source>
        <dbReference type="SAM" id="Phobius"/>
    </source>
</evidence>
<comment type="caution">
    <text evidence="2">The sequence shown here is derived from an EMBL/GenBank/DDBJ whole genome shotgun (WGS) entry which is preliminary data.</text>
</comment>
<evidence type="ECO:0000313" key="2">
    <source>
        <dbReference type="EMBL" id="GAE47649.1"/>
    </source>
</evidence>
<gene>
    <name evidence="2" type="ORF">JCM21738_4652</name>
</gene>
<keyword evidence="1" id="KW-0472">Membrane</keyword>
<keyword evidence="3" id="KW-1185">Reference proteome</keyword>
<accession>W4RVG7</accession>
<organism evidence="2 3">
    <name type="scientific">Mesobacillus boroniphilus JCM 21738</name>
    <dbReference type="NCBI Taxonomy" id="1294265"/>
    <lineage>
        <taxon>Bacteria</taxon>
        <taxon>Bacillati</taxon>
        <taxon>Bacillota</taxon>
        <taxon>Bacilli</taxon>
        <taxon>Bacillales</taxon>
        <taxon>Bacillaceae</taxon>
        <taxon>Mesobacillus</taxon>
    </lineage>
</organism>
<reference evidence="2 3" key="1">
    <citation type="submission" date="2013-12" db="EMBL/GenBank/DDBJ databases">
        <title>NBRP : Genome information of microbial organism related human and environment.</title>
        <authorList>
            <person name="Hattori M."/>
            <person name="Oshima K."/>
            <person name="Inaba H."/>
            <person name="Suda W."/>
            <person name="Sakamoto M."/>
            <person name="Iino T."/>
            <person name="Kitahara M."/>
            <person name="Oshida Y."/>
            <person name="Iida T."/>
            <person name="Kudo T."/>
            <person name="Itoh T."/>
            <person name="Ahmed I."/>
            <person name="Ohkuma M."/>
        </authorList>
    </citation>
    <scope>NUCLEOTIDE SEQUENCE [LARGE SCALE GENOMIC DNA]</scope>
    <source>
        <strain evidence="2 3">JCM 21738</strain>
    </source>
</reference>
<sequence>MVYVFFALSALSKSLLIVVYFFIRLNNRSLLFIKQEFFTEKSCRDFPAANLF</sequence>
<dbReference type="AlphaFoldDB" id="W4RVG7"/>
<proteinExistence type="predicted"/>